<dbReference type="PANTHER" id="PTHR43695:SF1">
    <property type="entry name" value="RHAMNOGALACTURONAN ACETYLESTERASE"/>
    <property type="match status" value="1"/>
</dbReference>
<evidence type="ECO:0000256" key="1">
    <source>
        <dbReference type="ARBA" id="ARBA00008668"/>
    </source>
</evidence>
<feature type="signal peptide" evidence="3">
    <location>
        <begin position="1"/>
        <end position="19"/>
    </location>
</feature>
<keyword evidence="2" id="KW-0378">Hydrolase</keyword>
<evidence type="ECO:0000313" key="5">
    <source>
        <dbReference type="EMBL" id="MCP8898870.1"/>
    </source>
</evidence>
<name>A0A9X2HVC6_9GAMM</name>
<reference evidence="5" key="2">
    <citation type="submission" date="2023-01" db="EMBL/GenBank/DDBJ databases">
        <title>Gilvimarinus xylanilyticus HB14 isolated from Caulerpa lentillifera aquaculture base in Hainan, China.</title>
        <authorList>
            <person name="Zhang Y.-J."/>
        </authorList>
    </citation>
    <scope>NUCLEOTIDE SEQUENCE</scope>
    <source>
        <strain evidence="5">HB14</strain>
    </source>
</reference>
<dbReference type="InterPro" id="IPR037459">
    <property type="entry name" value="RhgT-like"/>
</dbReference>
<dbReference type="Gene3D" id="3.40.50.1110">
    <property type="entry name" value="SGNH hydrolase"/>
    <property type="match status" value="1"/>
</dbReference>
<evidence type="ECO:0000256" key="2">
    <source>
        <dbReference type="ARBA" id="ARBA00022801"/>
    </source>
</evidence>
<keyword evidence="6" id="KW-1185">Reference proteome</keyword>
<accession>A0A9X2HVC6</accession>
<dbReference type="CDD" id="cd01821">
    <property type="entry name" value="Rhamnogalacturan_acetylesterase_like"/>
    <property type="match status" value="1"/>
</dbReference>
<dbReference type="SUPFAM" id="SSF52266">
    <property type="entry name" value="SGNH hydrolase"/>
    <property type="match status" value="1"/>
</dbReference>
<dbReference type="RefSeq" id="WP_253967137.1">
    <property type="nucleotide sequence ID" value="NZ_JAMFTH010000001.1"/>
</dbReference>
<dbReference type="PANTHER" id="PTHR43695">
    <property type="entry name" value="PUTATIVE (AFU_ORTHOLOGUE AFUA_2G17250)-RELATED"/>
    <property type="match status" value="1"/>
</dbReference>
<dbReference type="Proteomes" id="UP001139319">
    <property type="component" value="Unassembled WGS sequence"/>
</dbReference>
<dbReference type="InterPro" id="IPR036514">
    <property type="entry name" value="SGNH_hydro_sf"/>
</dbReference>
<dbReference type="Pfam" id="PF13472">
    <property type="entry name" value="Lipase_GDSL_2"/>
    <property type="match status" value="1"/>
</dbReference>
<proteinExistence type="inferred from homology"/>
<keyword evidence="3" id="KW-0732">Signal</keyword>
<dbReference type="AlphaFoldDB" id="A0A9X2HVC6"/>
<evidence type="ECO:0000313" key="6">
    <source>
        <dbReference type="Proteomes" id="UP001139319"/>
    </source>
</evidence>
<protein>
    <submittedName>
        <fullName evidence="5">Rhamnogalacturonan acetylesterase</fullName>
    </submittedName>
</protein>
<dbReference type="GO" id="GO:0016788">
    <property type="term" value="F:hydrolase activity, acting on ester bonds"/>
    <property type="evidence" value="ECO:0007669"/>
    <property type="project" value="UniProtKB-ARBA"/>
</dbReference>
<gene>
    <name evidence="5" type="ORF">M6D89_06100</name>
</gene>
<dbReference type="InterPro" id="IPR013830">
    <property type="entry name" value="SGNH_hydro"/>
</dbReference>
<feature type="chain" id="PRO_5040730317" evidence="3">
    <location>
        <begin position="20"/>
        <end position="254"/>
    </location>
</feature>
<comment type="similarity">
    <text evidence="1">Belongs to the 'GDSL' lipolytic enzyme family.</text>
</comment>
<comment type="caution">
    <text evidence="5">The sequence shown here is derived from an EMBL/GenBank/DDBJ whole genome shotgun (WGS) entry which is preliminary data.</text>
</comment>
<feature type="domain" description="SGNH hydrolase-type esterase" evidence="4">
    <location>
        <begin position="30"/>
        <end position="206"/>
    </location>
</feature>
<dbReference type="EMBL" id="JAMFTH010000001">
    <property type="protein sequence ID" value="MCP8898870.1"/>
    <property type="molecule type" value="Genomic_DNA"/>
</dbReference>
<reference evidence="5" key="1">
    <citation type="submission" date="2022-05" db="EMBL/GenBank/DDBJ databases">
        <authorList>
            <person name="Sun H.-N."/>
        </authorList>
    </citation>
    <scope>NUCLEOTIDE SEQUENCE</scope>
    <source>
        <strain evidence="5">HB14</strain>
    </source>
</reference>
<evidence type="ECO:0000259" key="4">
    <source>
        <dbReference type="Pfam" id="PF13472"/>
    </source>
</evidence>
<evidence type="ECO:0000256" key="3">
    <source>
        <dbReference type="SAM" id="SignalP"/>
    </source>
</evidence>
<sequence length="254" mass="28842">MIRKLFAALAVVASATAVADERPTHVFMAGDSTMSIKHVKDYPETGWGVPFAYFFDEGIAVDNRARNGRSTRTFIEEGIWQGIVDELQAGDYVIIQFGHNDQSEHKKDRYTPPETYQANLKRFIADVKKAGASPLLMTPVTRRYFNDQGQIEPTHNGYDQLVREVAEQTGVFFVDMEAVTRAYFTDMGDELSKLRFMHIGPDLHPNYPIGVTDDTHFNHLGAREVAQLVLSELKKQQHPLAKRLRVPDPKHLRQ</sequence>
<organism evidence="5 6">
    <name type="scientific">Gilvimarinus xylanilyticus</name>
    <dbReference type="NCBI Taxonomy" id="2944139"/>
    <lineage>
        <taxon>Bacteria</taxon>
        <taxon>Pseudomonadati</taxon>
        <taxon>Pseudomonadota</taxon>
        <taxon>Gammaproteobacteria</taxon>
        <taxon>Cellvibrionales</taxon>
        <taxon>Cellvibrionaceae</taxon>
        <taxon>Gilvimarinus</taxon>
    </lineage>
</organism>